<name>A0ABW1ZF16_9BACT</name>
<accession>A0ABW1ZF16</accession>
<reference evidence="2" key="1">
    <citation type="journal article" date="2019" name="Int. J. Syst. Evol. Microbiol.">
        <title>The Global Catalogue of Microorganisms (GCM) 10K type strain sequencing project: providing services to taxonomists for standard genome sequencing and annotation.</title>
        <authorList>
            <consortium name="The Broad Institute Genomics Platform"/>
            <consortium name="The Broad Institute Genome Sequencing Center for Infectious Disease"/>
            <person name="Wu L."/>
            <person name="Ma J."/>
        </authorList>
    </citation>
    <scope>NUCLEOTIDE SEQUENCE [LARGE SCALE GENOMIC DNA]</scope>
    <source>
        <strain evidence="2">CGMCC 1.16026</strain>
    </source>
</reference>
<comment type="caution">
    <text evidence="1">The sequence shown here is derived from an EMBL/GenBank/DDBJ whole genome shotgun (WGS) entry which is preliminary data.</text>
</comment>
<dbReference type="Proteomes" id="UP001596391">
    <property type="component" value="Unassembled WGS sequence"/>
</dbReference>
<dbReference type="EMBL" id="JBHSWI010000001">
    <property type="protein sequence ID" value="MFC6647015.1"/>
    <property type="molecule type" value="Genomic_DNA"/>
</dbReference>
<evidence type="ECO:0000313" key="2">
    <source>
        <dbReference type="Proteomes" id="UP001596391"/>
    </source>
</evidence>
<protein>
    <submittedName>
        <fullName evidence="1">Uncharacterized protein</fullName>
    </submittedName>
</protein>
<keyword evidence="2" id="KW-1185">Reference proteome</keyword>
<proteinExistence type="predicted"/>
<evidence type="ECO:0000313" key="1">
    <source>
        <dbReference type="EMBL" id="MFC6647015.1"/>
    </source>
</evidence>
<gene>
    <name evidence="1" type="ORF">ACFQBQ_15810</name>
</gene>
<sequence length="113" mass="13305">MRHILVAIQPGTDPVVPLPPAAFHRTLEEPIYCPKCEATYYLTGDYDWVTSRHFEEESRRYIAMLKKAIFLEHGTDHRTKHFETNGVVIVRHQKPKEEKLNILEMKPLNRRPI</sequence>
<dbReference type="RefSeq" id="WP_263371050.1">
    <property type="nucleotide sequence ID" value="NZ_JAGSYD010000002.1"/>
</dbReference>
<organism evidence="1 2">
    <name type="scientific">Granulicella cerasi</name>
    <dbReference type="NCBI Taxonomy" id="741063"/>
    <lineage>
        <taxon>Bacteria</taxon>
        <taxon>Pseudomonadati</taxon>
        <taxon>Acidobacteriota</taxon>
        <taxon>Terriglobia</taxon>
        <taxon>Terriglobales</taxon>
        <taxon>Acidobacteriaceae</taxon>
        <taxon>Granulicella</taxon>
    </lineage>
</organism>